<dbReference type="Proteomes" id="UP000553963">
    <property type="component" value="Unassembled WGS sequence"/>
</dbReference>
<dbReference type="InterPro" id="IPR000160">
    <property type="entry name" value="GGDEF_dom"/>
</dbReference>
<reference evidence="5 6" key="1">
    <citation type="submission" date="2020-08" db="EMBL/GenBank/DDBJ databases">
        <title>Genomic Encyclopedia of Type Strains, Phase IV (KMG-IV): sequencing the most valuable type-strain genomes for metagenomic binning, comparative biology and taxonomic classification.</title>
        <authorList>
            <person name="Goeker M."/>
        </authorList>
    </citation>
    <scope>NUCLEOTIDE SEQUENCE [LARGE SCALE GENOMIC DNA]</scope>
    <source>
        <strain evidence="5 6">DSM 25966</strain>
    </source>
</reference>
<evidence type="ECO:0000259" key="3">
    <source>
        <dbReference type="PROSITE" id="PS50883"/>
    </source>
</evidence>
<dbReference type="PROSITE" id="PS50883">
    <property type="entry name" value="EAL"/>
    <property type="match status" value="1"/>
</dbReference>
<evidence type="ECO:0000313" key="6">
    <source>
        <dbReference type="Proteomes" id="UP000553963"/>
    </source>
</evidence>
<dbReference type="CDD" id="cd01948">
    <property type="entry name" value="EAL"/>
    <property type="match status" value="1"/>
</dbReference>
<dbReference type="Gene3D" id="3.30.450.20">
    <property type="entry name" value="PAS domain"/>
    <property type="match status" value="1"/>
</dbReference>
<dbReference type="Pfam" id="PF00990">
    <property type="entry name" value="GGDEF"/>
    <property type="match status" value="1"/>
</dbReference>
<keyword evidence="2" id="KW-1133">Transmembrane helix</keyword>
<evidence type="ECO:0000259" key="4">
    <source>
        <dbReference type="PROSITE" id="PS50887"/>
    </source>
</evidence>
<dbReference type="PROSITE" id="PS50887">
    <property type="entry name" value="GGDEF"/>
    <property type="match status" value="1"/>
</dbReference>
<name>A0A840ATY2_9HYPH</name>
<evidence type="ECO:0000256" key="1">
    <source>
        <dbReference type="SAM" id="MobiDB-lite"/>
    </source>
</evidence>
<dbReference type="RefSeq" id="WP_183400135.1">
    <property type="nucleotide sequence ID" value="NZ_JACIDS010000004.1"/>
</dbReference>
<dbReference type="PANTHER" id="PTHR44757:SF2">
    <property type="entry name" value="BIOFILM ARCHITECTURE MAINTENANCE PROTEIN MBAA"/>
    <property type="match status" value="1"/>
</dbReference>
<dbReference type="Gene3D" id="3.20.20.450">
    <property type="entry name" value="EAL domain"/>
    <property type="match status" value="1"/>
</dbReference>
<keyword evidence="2" id="KW-0472">Membrane</keyword>
<dbReference type="InterPro" id="IPR035965">
    <property type="entry name" value="PAS-like_dom_sf"/>
</dbReference>
<dbReference type="InterPro" id="IPR052155">
    <property type="entry name" value="Biofilm_reg_signaling"/>
</dbReference>
<dbReference type="AlphaFoldDB" id="A0A840ATY2"/>
<dbReference type="InterPro" id="IPR001633">
    <property type="entry name" value="EAL_dom"/>
</dbReference>
<evidence type="ECO:0000256" key="2">
    <source>
        <dbReference type="SAM" id="Phobius"/>
    </source>
</evidence>
<dbReference type="EMBL" id="JACIDS010000004">
    <property type="protein sequence ID" value="MBB3932517.1"/>
    <property type="molecule type" value="Genomic_DNA"/>
</dbReference>
<dbReference type="InterPro" id="IPR043128">
    <property type="entry name" value="Rev_trsase/Diguanyl_cyclase"/>
</dbReference>
<keyword evidence="6" id="KW-1185">Reference proteome</keyword>
<feature type="domain" description="GGDEF" evidence="4">
    <location>
        <begin position="400"/>
        <end position="533"/>
    </location>
</feature>
<dbReference type="Pfam" id="PF00563">
    <property type="entry name" value="EAL"/>
    <property type="match status" value="1"/>
</dbReference>
<dbReference type="SMART" id="SM00052">
    <property type="entry name" value="EAL"/>
    <property type="match status" value="1"/>
</dbReference>
<feature type="region of interest" description="Disordered" evidence="1">
    <location>
        <begin position="1"/>
        <end position="41"/>
    </location>
</feature>
<accession>A0A840ATY2</accession>
<feature type="transmembrane region" description="Helical" evidence="2">
    <location>
        <begin position="156"/>
        <end position="174"/>
    </location>
</feature>
<dbReference type="PANTHER" id="PTHR44757">
    <property type="entry name" value="DIGUANYLATE CYCLASE DGCP"/>
    <property type="match status" value="1"/>
</dbReference>
<dbReference type="CDD" id="cd01949">
    <property type="entry name" value="GGDEF"/>
    <property type="match status" value="1"/>
</dbReference>
<feature type="transmembrane region" description="Helical" evidence="2">
    <location>
        <begin position="88"/>
        <end position="105"/>
    </location>
</feature>
<feature type="domain" description="EAL" evidence="3">
    <location>
        <begin position="542"/>
        <end position="793"/>
    </location>
</feature>
<dbReference type="InterPro" id="IPR029787">
    <property type="entry name" value="Nucleotide_cyclase"/>
</dbReference>
<dbReference type="SUPFAM" id="SSF141868">
    <property type="entry name" value="EAL domain-like"/>
    <property type="match status" value="1"/>
</dbReference>
<evidence type="ECO:0000313" key="5">
    <source>
        <dbReference type="EMBL" id="MBB3932517.1"/>
    </source>
</evidence>
<dbReference type="SMART" id="SM00267">
    <property type="entry name" value="GGDEF"/>
    <property type="match status" value="1"/>
</dbReference>
<comment type="caution">
    <text evidence="5">The sequence shown here is derived from an EMBL/GenBank/DDBJ whole genome shotgun (WGS) entry which is preliminary data.</text>
</comment>
<proteinExistence type="predicted"/>
<dbReference type="SUPFAM" id="SSF55785">
    <property type="entry name" value="PYP-like sensor domain (PAS domain)"/>
    <property type="match status" value="1"/>
</dbReference>
<feature type="transmembrane region" description="Helical" evidence="2">
    <location>
        <begin position="206"/>
        <end position="223"/>
    </location>
</feature>
<protein>
    <submittedName>
        <fullName evidence="5">Diguanylate cyclase (GGDEF)-like protein</fullName>
    </submittedName>
</protein>
<dbReference type="InterPro" id="IPR035919">
    <property type="entry name" value="EAL_sf"/>
</dbReference>
<dbReference type="NCBIfam" id="TIGR00254">
    <property type="entry name" value="GGDEF"/>
    <property type="match status" value="1"/>
</dbReference>
<sequence>MGRQSPPDETDTLRPPPERARAPVSPKAPPSTQGPEKHAGARADGEIPLDIYGSLVDALFEVQTSLFVGSAAASIAAIVTAWKAQSLLLFGFGIVIALVAYLRALDMRAYRRIRPSFQTADQFRYWERRYVVGAAIYVALLGGWCLVAFVVSDDPFVRLFSFSVVLAYMIGTSGRNFASRSLVMSQILGAGIPLTAALFYVGGLHYVMFGIVVMPFFLGLKLISERLRGTLLSAVISEREVRDLADHFDTALNNMPHGLCMFDERKRVRVANRRLSALLELPADMELTGRNAHELLRDSAVLRQARDLDIAEFIQEFEHRLSGASVEFYSEIEGERSLSFTTEPMANGGSVVVVEDITERRNAEQRIRQLARFDALTGLPNRNVFHEELQDALVDAERGQSMSVLFIDLDQFKQVNDTLGHPTGDLLLCAVADRLRSALSADERVARFGGDEFAVLQLKSGQNAGPAELAERIVQSISRPYHIQNHTVIIGASIGIATSPDDGTDADVLLKNADLALYHAKGTGPQRWRFFEPAMDIAVQARRALELDLREALEKDGFELYYQPLLNIRSMKIVGCEALLRWNHPQRGMIPPAEFIPVAEEMGLIVEIGDWVLNRACAECRKWPEDVRVSVNLSSVQFKRSDVASTVAAALRSSGLAPQRLELEITESVLLQDMDQARRTLQQLRDIGVRIALDDFGTGYSGLSYLHAFPLDTVKIDRSFVNEIDTQSRSLILLRGVAELSKALGMKVTVEGIETAEQLDIVAAETAVDEVQGFLFSVPLPARAIRELIVSARPAAGAPAAMQGTTRH</sequence>
<feature type="transmembrane region" description="Helical" evidence="2">
    <location>
        <begin position="64"/>
        <end position="82"/>
    </location>
</feature>
<gene>
    <name evidence="5" type="ORF">GGR25_003575</name>
</gene>
<dbReference type="SUPFAM" id="SSF55073">
    <property type="entry name" value="Nucleotide cyclase"/>
    <property type="match status" value="1"/>
</dbReference>
<feature type="transmembrane region" description="Helical" evidence="2">
    <location>
        <begin position="130"/>
        <end position="150"/>
    </location>
</feature>
<dbReference type="Pfam" id="PF12860">
    <property type="entry name" value="PAS_7"/>
    <property type="match status" value="1"/>
</dbReference>
<organism evidence="5 6">
    <name type="scientific">Kaistia hirudinis</name>
    <dbReference type="NCBI Taxonomy" id="1293440"/>
    <lineage>
        <taxon>Bacteria</taxon>
        <taxon>Pseudomonadati</taxon>
        <taxon>Pseudomonadota</taxon>
        <taxon>Alphaproteobacteria</taxon>
        <taxon>Hyphomicrobiales</taxon>
        <taxon>Kaistiaceae</taxon>
        <taxon>Kaistia</taxon>
    </lineage>
</organism>
<keyword evidence="2" id="KW-0812">Transmembrane</keyword>
<dbReference type="Gene3D" id="3.30.70.270">
    <property type="match status" value="1"/>
</dbReference>